<dbReference type="SUPFAM" id="SSF51294">
    <property type="entry name" value="Hedgehog/intein (Hint) domain"/>
    <property type="match status" value="1"/>
</dbReference>
<dbReference type="Pfam" id="PF11999">
    <property type="entry name" value="Ice_binding"/>
    <property type="match status" value="1"/>
</dbReference>
<dbReference type="Gene3D" id="2.170.16.10">
    <property type="entry name" value="Hedgehog/Intein (Hint) domain"/>
    <property type="match status" value="1"/>
</dbReference>
<keyword evidence="2" id="KW-0732">Signal</keyword>
<evidence type="ECO:0000259" key="3">
    <source>
        <dbReference type="Pfam" id="PF13403"/>
    </source>
</evidence>
<dbReference type="InterPro" id="IPR028992">
    <property type="entry name" value="Hedgehog/Intein_dom"/>
</dbReference>
<proteinExistence type="inferred from homology"/>
<name>A0A3G5A197_9VIRU</name>
<dbReference type="InterPro" id="IPR021884">
    <property type="entry name" value="Ice-bd_prot"/>
</dbReference>
<evidence type="ECO:0000256" key="2">
    <source>
        <dbReference type="ARBA" id="ARBA00022729"/>
    </source>
</evidence>
<evidence type="ECO:0000256" key="1">
    <source>
        <dbReference type="ARBA" id="ARBA00005445"/>
    </source>
</evidence>
<dbReference type="EMBL" id="MK072254">
    <property type="protein sequence ID" value="AYV80988.1"/>
    <property type="molecule type" value="Genomic_DNA"/>
</dbReference>
<organism evidence="4">
    <name type="scientific">Harvfovirus sp</name>
    <dbReference type="NCBI Taxonomy" id="2487768"/>
    <lineage>
        <taxon>Viruses</taxon>
        <taxon>Varidnaviria</taxon>
        <taxon>Bamfordvirae</taxon>
        <taxon>Nucleocytoviricota</taxon>
        <taxon>Megaviricetes</taxon>
        <taxon>Imitervirales</taxon>
        <taxon>Mimiviridae</taxon>
        <taxon>Klosneuvirinae</taxon>
    </lineage>
</organism>
<gene>
    <name evidence="4" type="ORF">Harvfovirus12_24</name>
</gene>
<comment type="similarity">
    <text evidence="1">Belongs to the ice-binding protein family.</text>
</comment>
<dbReference type="Pfam" id="PF13403">
    <property type="entry name" value="Hint_2"/>
    <property type="match status" value="1"/>
</dbReference>
<accession>A0A3G5A197</accession>
<dbReference type="InterPro" id="IPR036844">
    <property type="entry name" value="Hint_dom_sf"/>
</dbReference>
<reference evidence="4" key="1">
    <citation type="submission" date="2018-10" db="EMBL/GenBank/DDBJ databases">
        <title>Hidden diversity of soil giant viruses.</title>
        <authorList>
            <person name="Schulz F."/>
            <person name="Alteio L."/>
            <person name="Goudeau D."/>
            <person name="Ryan E.M."/>
            <person name="Malmstrom R.R."/>
            <person name="Blanchard J."/>
            <person name="Woyke T."/>
        </authorList>
    </citation>
    <scope>NUCLEOTIDE SEQUENCE</scope>
    <source>
        <strain evidence="4">HAV1</strain>
    </source>
</reference>
<sequence>MTSPSLGKAAEFAVLAQTNVTDNGSSPSTIIGNLGISPPPPETLTGTPTVIGTIHKGDLLSEMAHDDANAAYNNLLSQGPGTPSPLDLSTLPQPILPGVYSTSSNGAIVNPITLDAQGNPAAAFIFIIPGLFLVFPNGSISIIGGGNACNIFFAVAGPAGISSSIGFKGNILSQNNISTMNSATIIPGRLLAIGGTVTLEKTIIDATSCPICFTLGTKILTPRGYIPIEKLVVGDKVTVHGKHLNKKITWIGKYSANNLSLKSKPVCIRKNAIADNVPHSDVYLSPNHGIYINKVLIQAKLLVNDITIFHDSAFHEVEYYHIELDHHSILNAQGLLTESFLDTGCRSSFQNPPTKKQRIKTWKKDGCAPIIATQTEAEPIRQMLLTRAMLNT</sequence>
<protein>
    <submittedName>
        <fullName evidence="4">DUF3494 domain-containing protein</fullName>
    </submittedName>
</protein>
<feature type="domain" description="Hedgehog/Intein (Hint)" evidence="3">
    <location>
        <begin position="211"/>
        <end position="343"/>
    </location>
</feature>
<evidence type="ECO:0000313" key="4">
    <source>
        <dbReference type="EMBL" id="AYV80988.1"/>
    </source>
</evidence>